<dbReference type="InterPro" id="IPR006553">
    <property type="entry name" value="Leu-rich_rpt_Cys-con_subtyp"/>
</dbReference>
<dbReference type="GeneID" id="136824836"/>
<feature type="compositionally biased region" description="Low complexity" evidence="3">
    <location>
        <begin position="150"/>
        <end position="160"/>
    </location>
</feature>
<dbReference type="GO" id="GO:1903094">
    <property type="term" value="P:negative regulation of protein K48-linked deubiquitination"/>
    <property type="evidence" value="ECO:0007669"/>
    <property type="project" value="TreeGrafter"/>
</dbReference>
<dbReference type="SUPFAM" id="SSF54236">
    <property type="entry name" value="Ubiquitin-like"/>
    <property type="match status" value="1"/>
</dbReference>
<proteinExistence type="predicted"/>
<dbReference type="InterPro" id="IPR001012">
    <property type="entry name" value="UBX_dom"/>
</dbReference>
<dbReference type="Pfam" id="PF00789">
    <property type="entry name" value="UBX"/>
    <property type="match status" value="1"/>
</dbReference>
<feature type="region of interest" description="Disordered" evidence="3">
    <location>
        <begin position="43"/>
        <end position="111"/>
    </location>
</feature>
<dbReference type="GO" id="GO:0031397">
    <property type="term" value="P:negative regulation of protein ubiquitination"/>
    <property type="evidence" value="ECO:0007669"/>
    <property type="project" value="TreeGrafter"/>
</dbReference>
<name>A0A7M5XK64_9CNID</name>
<dbReference type="GO" id="GO:0032435">
    <property type="term" value="P:negative regulation of proteasomal ubiquitin-dependent protein catabolic process"/>
    <property type="evidence" value="ECO:0007669"/>
    <property type="project" value="TreeGrafter"/>
</dbReference>
<feature type="region of interest" description="Disordered" evidence="3">
    <location>
        <begin position="138"/>
        <end position="249"/>
    </location>
</feature>
<accession>A0A7M5XK64</accession>
<sequence length="910" mass="103016">MASSSADQEELLLALMSMGFEYENCRKVIDGGITVLEDAVQRLMNPDSEPSSQPSPQQATTTVTTPSNVEPTQSSSIFSQQFSQQPSEESSKVKSRYERQRKEQEEFEKSEFKQAELLRKKQRLEDRKLKQNILKEIKSDRKQHFKLTDDNQSSSTSNDQQSEKDRKRKEREEYEAKQKEKRAEDWKRVQAEKRKERQRVLTQIENDKQSKKHRAASPPHQGISDGTLTVDDGQTPTSSNVKTSPEKKTTCRIQVNFPDRSSQNYTLPVDSTLENLNHICSEHLSTTGDNVKYSFVQTFPRKTFTEDHYTKTLQELGLCPSCRLILQPYQQPSSNEQNSDSPNITASQPQNASGLNETPNQQSPNPEEPSIELLSPESQAVGQAEEPMVATPAVRPCLGSRLLQGDLDNHIEDDAMMDVGNPSDDEEPDEDIANPDLIQQAIQRRLTEQAQEGNHDYHASSRRITSLQKSSAVFIAQQLIKKEKHIVENIQYLNSTTADLIIKALQRSNNLTTELLNILQPCKLKEINLDFCRLASVDLLYALKSHQNLRRISLKSVTCVSDRLVETLVKNIPRITYLNLSDCEAIVGSFLTATRGLSRLKSLNLSRTKLKDEYTRNFLRMAIAKDLEELSLNRCNITNAALDLEEDFPSITALSVDESKVTSLSFLEKMSNLRSLSVKKTSISDNDMTFVAALKHLHALELHSTHITHEGLSHLHAKRLVRFSFPDRMYVTNESIKVIEDFPLTALDLTNFVHLDDGCIPSIRKVKSLKHLYLTQLSKITDNGVIQLKVLRDLETLNLRHTNVTSSITPIFEALRLLHTLDLTGTKIDNELLTSLSLCLNLVKLNLSHTRIDDEGLINLNAPRLSILTLDGTDVTMQAVNRLLLKCTSLSWVRNASNNVLYERESMDET</sequence>
<comment type="subcellular location">
    <subcellularLocation>
        <location evidence="1">Cytoplasm</location>
    </subcellularLocation>
</comment>
<feature type="compositionally biased region" description="Basic and acidic residues" evidence="3">
    <location>
        <begin position="89"/>
        <end position="111"/>
    </location>
</feature>
<dbReference type="InterPro" id="IPR032675">
    <property type="entry name" value="LRR_dom_sf"/>
</dbReference>
<protein>
    <recommendedName>
        <fullName evidence="4">UBX domain-containing protein</fullName>
    </recommendedName>
</protein>
<evidence type="ECO:0000256" key="1">
    <source>
        <dbReference type="ARBA" id="ARBA00004496"/>
    </source>
</evidence>
<feature type="compositionally biased region" description="Polar residues" evidence="3">
    <location>
        <begin position="224"/>
        <end position="243"/>
    </location>
</feature>
<reference evidence="5" key="1">
    <citation type="submission" date="2021-01" db="UniProtKB">
        <authorList>
            <consortium name="EnsemblMetazoa"/>
        </authorList>
    </citation>
    <scope>IDENTIFICATION</scope>
</reference>
<evidence type="ECO:0000313" key="5">
    <source>
        <dbReference type="EnsemblMetazoa" id="CLYHEMP022995.1"/>
    </source>
</evidence>
<dbReference type="GO" id="GO:0005737">
    <property type="term" value="C:cytoplasm"/>
    <property type="evidence" value="ECO:0007669"/>
    <property type="project" value="UniProtKB-SubCell"/>
</dbReference>
<dbReference type="GO" id="GO:0036435">
    <property type="term" value="F:K48-linked polyubiquitin modification-dependent protein binding"/>
    <property type="evidence" value="ECO:0007669"/>
    <property type="project" value="TreeGrafter"/>
</dbReference>
<feature type="compositionally biased region" description="Polar residues" evidence="3">
    <location>
        <begin position="331"/>
        <end position="362"/>
    </location>
</feature>
<dbReference type="Gene3D" id="3.80.10.10">
    <property type="entry name" value="Ribonuclease Inhibitor"/>
    <property type="match status" value="3"/>
</dbReference>
<feature type="compositionally biased region" description="Basic and acidic residues" evidence="3">
    <location>
        <begin position="138"/>
        <end position="149"/>
    </location>
</feature>
<organism evidence="5 6">
    <name type="scientific">Clytia hemisphaerica</name>
    <dbReference type="NCBI Taxonomy" id="252671"/>
    <lineage>
        <taxon>Eukaryota</taxon>
        <taxon>Metazoa</taxon>
        <taxon>Cnidaria</taxon>
        <taxon>Hydrozoa</taxon>
        <taxon>Hydroidolina</taxon>
        <taxon>Leptothecata</taxon>
        <taxon>Obeliida</taxon>
        <taxon>Clytiidae</taxon>
        <taxon>Clytia</taxon>
    </lineage>
</organism>
<keyword evidence="2" id="KW-0963">Cytoplasm</keyword>
<dbReference type="PANTHER" id="PTHR46340">
    <property type="entry name" value="UBX DOMAIN-CONTAINING PROTEIN 1"/>
    <property type="match status" value="1"/>
</dbReference>
<dbReference type="EnsemblMetazoa" id="CLYHEMT022995.1">
    <property type="protein sequence ID" value="CLYHEMP022995.1"/>
    <property type="gene ID" value="CLYHEMG022995"/>
</dbReference>
<dbReference type="Gene3D" id="3.10.20.90">
    <property type="entry name" value="Phosphatidylinositol 3-kinase Catalytic Subunit, Chain A, domain 1"/>
    <property type="match status" value="1"/>
</dbReference>
<feature type="region of interest" description="Disordered" evidence="3">
    <location>
        <begin position="331"/>
        <end position="371"/>
    </location>
</feature>
<dbReference type="SUPFAM" id="SSF52058">
    <property type="entry name" value="L domain-like"/>
    <property type="match status" value="1"/>
</dbReference>
<dbReference type="PROSITE" id="PS50033">
    <property type="entry name" value="UBX"/>
    <property type="match status" value="1"/>
</dbReference>
<evidence type="ECO:0000256" key="3">
    <source>
        <dbReference type="SAM" id="MobiDB-lite"/>
    </source>
</evidence>
<dbReference type="OrthoDB" id="10254930at2759"/>
<evidence type="ECO:0000256" key="2">
    <source>
        <dbReference type="ARBA" id="ARBA00022490"/>
    </source>
</evidence>
<feature type="domain" description="UBX" evidence="4">
    <location>
        <begin position="246"/>
        <end position="326"/>
    </location>
</feature>
<keyword evidence="6" id="KW-1185">Reference proteome</keyword>
<feature type="compositionally biased region" description="Basic and acidic residues" evidence="3">
    <location>
        <begin position="161"/>
        <end position="209"/>
    </location>
</feature>
<dbReference type="AlphaFoldDB" id="A0A7M5XK64"/>
<dbReference type="SMART" id="SM00367">
    <property type="entry name" value="LRR_CC"/>
    <property type="match status" value="4"/>
</dbReference>
<dbReference type="RefSeq" id="XP_066936911.1">
    <property type="nucleotide sequence ID" value="XM_067080810.1"/>
</dbReference>
<dbReference type="PANTHER" id="PTHR46340:SF1">
    <property type="entry name" value="UBX DOMAIN-CONTAINING PROTEIN 1"/>
    <property type="match status" value="1"/>
</dbReference>
<dbReference type="SMART" id="SM00166">
    <property type="entry name" value="UBX"/>
    <property type="match status" value="1"/>
</dbReference>
<feature type="compositionally biased region" description="Low complexity" evidence="3">
    <location>
        <begin position="46"/>
        <end position="88"/>
    </location>
</feature>
<dbReference type="InterPro" id="IPR029071">
    <property type="entry name" value="Ubiquitin-like_domsf"/>
</dbReference>
<dbReference type="GO" id="GO:0005634">
    <property type="term" value="C:nucleus"/>
    <property type="evidence" value="ECO:0007669"/>
    <property type="project" value="TreeGrafter"/>
</dbReference>
<evidence type="ECO:0000313" key="6">
    <source>
        <dbReference type="Proteomes" id="UP000594262"/>
    </source>
</evidence>
<dbReference type="Proteomes" id="UP000594262">
    <property type="component" value="Unplaced"/>
</dbReference>
<evidence type="ECO:0000259" key="4">
    <source>
        <dbReference type="PROSITE" id="PS50033"/>
    </source>
</evidence>